<name>A0A8S5PX93_9CAUD</name>
<sequence>MKKKSETIEKEKVNSKRPRKTKENSDKINQKQEKPKAEEPRINSEEPDLATKRKLLSKLKQQPNWEDRSIKECQKALEEVNWDYNALFVKKKRRKKVVEEIPIIEEEEVDDEPIIPVEEEKRPEYIPGLDSAWVLKYRSDWRPSELNLLDIVNKKLGTSYESWNELSEKHEDLSEEFLTQYEGYVSFYHLFKTHNPDNYSEKFKKKMKDHFLIADLDLVPRNYKRQRDEKVIQEN</sequence>
<evidence type="ECO:0000256" key="1">
    <source>
        <dbReference type="SAM" id="MobiDB-lite"/>
    </source>
</evidence>
<proteinExistence type="predicted"/>
<accession>A0A8S5PX93</accession>
<reference evidence="2" key="1">
    <citation type="journal article" date="2021" name="Proc. Natl. Acad. Sci. U.S.A.">
        <title>A Catalog of Tens of Thousands of Viruses from Human Metagenomes Reveals Hidden Associations with Chronic Diseases.</title>
        <authorList>
            <person name="Tisza M.J."/>
            <person name="Buck C.B."/>
        </authorList>
    </citation>
    <scope>NUCLEOTIDE SEQUENCE</scope>
    <source>
        <strain evidence="2">Ctgsk7</strain>
    </source>
</reference>
<protein>
    <submittedName>
        <fullName evidence="2">Uncharacterized protein</fullName>
    </submittedName>
</protein>
<organism evidence="2">
    <name type="scientific">Myoviridae sp. ctgsk7</name>
    <dbReference type="NCBI Taxonomy" id="2825151"/>
    <lineage>
        <taxon>Viruses</taxon>
        <taxon>Duplodnaviria</taxon>
        <taxon>Heunggongvirae</taxon>
        <taxon>Uroviricota</taxon>
        <taxon>Caudoviricetes</taxon>
    </lineage>
</organism>
<dbReference type="EMBL" id="BK015533">
    <property type="protein sequence ID" value="DAE11498.1"/>
    <property type="molecule type" value="Genomic_DNA"/>
</dbReference>
<evidence type="ECO:0000313" key="2">
    <source>
        <dbReference type="EMBL" id="DAE11498.1"/>
    </source>
</evidence>
<feature type="region of interest" description="Disordered" evidence="1">
    <location>
        <begin position="1"/>
        <end position="54"/>
    </location>
</feature>
<feature type="compositionally biased region" description="Basic and acidic residues" evidence="1">
    <location>
        <begin position="1"/>
        <end position="14"/>
    </location>
</feature>
<feature type="compositionally biased region" description="Basic and acidic residues" evidence="1">
    <location>
        <begin position="21"/>
        <end position="44"/>
    </location>
</feature>